<dbReference type="NCBIfam" id="TIGR01537">
    <property type="entry name" value="portal_HK97"/>
    <property type="match status" value="1"/>
</dbReference>
<dbReference type="Pfam" id="PF04860">
    <property type="entry name" value="Phage_portal"/>
    <property type="match status" value="1"/>
</dbReference>
<protein>
    <submittedName>
        <fullName evidence="2">Phage portal protein</fullName>
    </submittedName>
</protein>
<evidence type="ECO:0000256" key="1">
    <source>
        <dbReference type="SAM" id="MobiDB-lite"/>
    </source>
</evidence>
<accession>A0A4D8R0S2</accession>
<feature type="compositionally biased region" description="Polar residues" evidence="1">
    <location>
        <begin position="392"/>
        <end position="408"/>
    </location>
</feature>
<feature type="region of interest" description="Disordered" evidence="1">
    <location>
        <begin position="384"/>
        <end position="408"/>
    </location>
</feature>
<evidence type="ECO:0000313" key="3">
    <source>
        <dbReference type="Proteomes" id="UP000298693"/>
    </source>
</evidence>
<organism evidence="2 3">
    <name type="scientific">Azospirillum brasilense</name>
    <dbReference type="NCBI Taxonomy" id="192"/>
    <lineage>
        <taxon>Bacteria</taxon>
        <taxon>Pseudomonadati</taxon>
        <taxon>Pseudomonadota</taxon>
        <taxon>Alphaproteobacteria</taxon>
        <taxon>Rhodospirillales</taxon>
        <taxon>Azospirillaceae</taxon>
        <taxon>Azospirillum</taxon>
    </lineage>
</organism>
<dbReference type="RefSeq" id="WP_137139928.1">
    <property type="nucleotide sequence ID" value="NZ_CP032345.1"/>
</dbReference>
<sequence length="408" mass="44735">MFGWLKQRLPYERKDTGGYEVLTGGALPTAAGVSVSPETAMRCSVAFACVKVIAETVEQLTPHLYRKKGPDDRERATDHPVYPLVTQAANPWTPASEFRLVLGTHFATYGNAYAFVNRDGAGQVAELIPLDPRTVSVRQDPRTMVPVYTVATGAGLARDCDRSEILHIRGVGLDVHKGASPVTLAREAIGLSLTLETHCGGLFGRGAKPSGILKHKRKVTPELMKKLRVSFTQWFGGAANAGKTLILEEDMDFQQLQLSSVDAQTLEMRRFQVEEVSRFWRVPLHMVGEMDRATHANAESMGQQFLTFCMLPILRLWCDALAITLLTPEERGEYYFEFLVDDLARADIAARFEAYSKAINAGVLNPNEARSMENRAPYAGGETFMRPINTAPAPTNGTTSTEAGNGAA</sequence>
<gene>
    <name evidence="2" type="ORF">D3869_09980</name>
</gene>
<dbReference type="AlphaFoldDB" id="A0A4D8R0S2"/>
<proteinExistence type="predicted"/>
<name>A0A4D8R0S2_AZOBR</name>
<dbReference type="Proteomes" id="UP000298693">
    <property type="component" value="Chromosome"/>
</dbReference>
<reference evidence="2 3" key="1">
    <citation type="submission" date="2018-09" db="EMBL/GenBank/DDBJ databases">
        <title>Whole genome based analysis of evolution and adaptive divergence in Indian and Brazilian strains of Azospirillum brasilense.</title>
        <authorList>
            <person name="Singh C."/>
            <person name="Tripathi A.K."/>
        </authorList>
    </citation>
    <scope>NUCLEOTIDE SEQUENCE [LARGE SCALE GENOMIC DNA]</scope>
    <source>
        <strain evidence="2 3">MTCC4039</strain>
    </source>
</reference>
<dbReference type="InterPro" id="IPR006427">
    <property type="entry name" value="Portal_HK97"/>
</dbReference>
<dbReference type="InterPro" id="IPR006944">
    <property type="entry name" value="Phage/GTA_portal"/>
</dbReference>
<dbReference type="EMBL" id="CP032345">
    <property type="protein sequence ID" value="QCO15531.1"/>
    <property type="molecule type" value="Genomic_DNA"/>
</dbReference>
<evidence type="ECO:0000313" key="2">
    <source>
        <dbReference type="EMBL" id="QCO15531.1"/>
    </source>
</evidence>